<dbReference type="InterPro" id="IPR036291">
    <property type="entry name" value="NAD(P)-bd_dom_sf"/>
</dbReference>
<evidence type="ECO:0000313" key="8">
    <source>
        <dbReference type="Proteomes" id="UP001500483"/>
    </source>
</evidence>
<feature type="domain" description="Enoyl reductase (ER)" evidence="6">
    <location>
        <begin position="11"/>
        <end position="333"/>
    </location>
</feature>
<dbReference type="Proteomes" id="UP001500483">
    <property type="component" value="Unassembled WGS sequence"/>
</dbReference>
<dbReference type="EMBL" id="BAAAYK010000038">
    <property type="protein sequence ID" value="GAA3361500.1"/>
    <property type="molecule type" value="Genomic_DNA"/>
</dbReference>
<proteinExistence type="inferred from homology"/>
<gene>
    <name evidence="7" type="ORF">GCM10020366_45670</name>
</gene>
<accession>A0ABP6RV63</accession>
<dbReference type="SMART" id="SM00829">
    <property type="entry name" value="PKS_ER"/>
    <property type="match status" value="1"/>
</dbReference>
<dbReference type="InterPro" id="IPR002328">
    <property type="entry name" value="ADH_Zn_CS"/>
</dbReference>
<protein>
    <submittedName>
        <fullName evidence="7">Zinc-dependent alcohol dehydrogenase family protein</fullName>
    </submittedName>
</protein>
<keyword evidence="8" id="KW-1185">Reference proteome</keyword>
<sequence length="336" mass="34746">MAGMRAVVVEGPGQITVTTVPDPTPGPNDVVVAVDACGLCGTDLHLVDGEIPVVNYPITPGHELAGRVVAVGSEVTRLAEGDAVAVDPSLPCGECRYCRKGKGNLCEPWQAIGISSPGGAAEYVQVQAKKCYPLPEGISPTAAALIEPLSCAVHGLDKAPHDLTDDVLIYGAGTMGLLLAQLLKRAGVRSLSVVDRRQDRLAVAESMGVSAIATDASALDEAAEGWDLVVDATGVIAAIEDGLGRVRKAGTFLQFGVADAAKTANFSPFKVYNEEITIVGSMAVHNSFDRARDLLVAGAIDSDALITNTAGLDDYAAALEEFRTGTGLKTLVLPSQ</sequence>
<dbReference type="PANTHER" id="PTHR43401">
    <property type="entry name" value="L-THREONINE 3-DEHYDROGENASE"/>
    <property type="match status" value="1"/>
</dbReference>
<dbReference type="Pfam" id="PF08240">
    <property type="entry name" value="ADH_N"/>
    <property type="match status" value="1"/>
</dbReference>
<comment type="similarity">
    <text evidence="5">Belongs to the zinc-containing alcohol dehydrogenase family.</text>
</comment>
<dbReference type="SUPFAM" id="SSF51735">
    <property type="entry name" value="NAD(P)-binding Rossmann-fold domains"/>
    <property type="match status" value="1"/>
</dbReference>
<name>A0ABP6RV63_9PSEU</name>
<keyword evidence="2 5" id="KW-0479">Metal-binding</keyword>
<dbReference type="InterPro" id="IPR013154">
    <property type="entry name" value="ADH-like_N"/>
</dbReference>
<dbReference type="InterPro" id="IPR011032">
    <property type="entry name" value="GroES-like_sf"/>
</dbReference>
<keyword evidence="3 5" id="KW-0862">Zinc</keyword>
<dbReference type="PROSITE" id="PS00059">
    <property type="entry name" value="ADH_ZINC"/>
    <property type="match status" value="1"/>
</dbReference>
<keyword evidence="4" id="KW-0560">Oxidoreductase</keyword>
<organism evidence="7 8">
    <name type="scientific">Saccharopolyspora gregorii</name>
    <dbReference type="NCBI Taxonomy" id="33914"/>
    <lineage>
        <taxon>Bacteria</taxon>
        <taxon>Bacillati</taxon>
        <taxon>Actinomycetota</taxon>
        <taxon>Actinomycetes</taxon>
        <taxon>Pseudonocardiales</taxon>
        <taxon>Pseudonocardiaceae</taxon>
        <taxon>Saccharopolyspora</taxon>
    </lineage>
</organism>
<reference evidence="8" key="1">
    <citation type="journal article" date="2019" name="Int. J. Syst. Evol. Microbiol.">
        <title>The Global Catalogue of Microorganisms (GCM) 10K type strain sequencing project: providing services to taxonomists for standard genome sequencing and annotation.</title>
        <authorList>
            <consortium name="The Broad Institute Genomics Platform"/>
            <consortium name="The Broad Institute Genome Sequencing Center for Infectious Disease"/>
            <person name="Wu L."/>
            <person name="Ma J."/>
        </authorList>
    </citation>
    <scope>NUCLEOTIDE SEQUENCE [LARGE SCALE GENOMIC DNA]</scope>
    <source>
        <strain evidence="8">JCM 9687</strain>
    </source>
</reference>
<evidence type="ECO:0000256" key="5">
    <source>
        <dbReference type="RuleBase" id="RU361277"/>
    </source>
</evidence>
<dbReference type="CDD" id="cd08234">
    <property type="entry name" value="threonine_DH_like"/>
    <property type="match status" value="1"/>
</dbReference>
<dbReference type="InterPro" id="IPR020843">
    <property type="entry name" value="ER"/>
</dbReference>
<dbReference type="Pfam" id="PF00107">
    <property type="entry name" value="ADH_zinc_N"/>
    <property type="match status" value="1"/>
</dbReference>
<dbReference type="PANTHER" id="PTHR43401:SF5">
    <property type="entry name" value="ALCOHOL DEHYDROGENASE-RELATED"/>
    <property type="match status" value="1"/>
</dbReference>
<dbReference type="InterPro" id="IPR050129">
    <property type="entry name" value="Zn_alcohol_dh"/>
</dbReference>
<evidence type="ECO:0000256" key="3">
    <source>
        <dbReference type="ARBA" id="ARBA00022833"/>
    </source>
</evidence>
<comment type="cofactor">
    <cofactor evidence="1 5">
        <name>Zn(2+)</name>
        <dbReference type="ChEBI" id="CHEBI:29105"/>
    </cofactor>
</comment>
<evidence type="ECO:0000256" key="2">
    <source>
        <dbReference type="ARBA" id="ARBA00022723"/>
    </source>
</evidence>
<evidence type="ECO:0000256" key="4">
    <source>
        <dbReference type="ARBA" id="ARBA00023002"/>
    </source>
</evidence>
<dbReference type="InterPro" id="IPR013149">
    <property type="entry name" value="ADH-like_C"/>
</dbReference>
<dbReference type="Gene3D" id="3.40.50.720">
    <property type="entry name" value="NAD(P)-binding Rossmann-like Domain"/>
    <property type="match status" value="1"/>
</dbReference>
<dbReference type="Gene3D" id="3.90.180.10">
    <property type="entry name" value="Medium-chain alcohol dehydrogenases, catalytic domain"/>
    <property type="match status" value="1"/>
</dbReference>
<comment type="caution">
    <text evidence="7">The sequence shown here is derived from an EMBL/GenBank/DDBJ whole genome shotgun (WGS) entry which is preliminary data.</text>
</comment>
<evidence type="ECO:0000256" key="1">
    <source>
        <dbReference type="ARBA" id="ARBA00001947"/>
    </source>
</evidence>
<evidence type="ECO:0000259" key="6">
    <source>
        <dbReference type="SMART" id="SM00829"/>
    </source>
</evidence>
<evidence type="ECO:0000313" key="7">
    <source>
        <dbReference type="EMBL" id="GAA3361500.1"/>
    </source>
</evidence>
<dbReference type="SUPFAM" id="SSF50129">
    <property type="entry name" value="GroES-like"/>
    <property type="match status" value="1"/>
</dbReference>